<accession>A0A929FCS4</accession>
<proteinExistence type="predicted"/>
<dbReference type="EMBL" id="JADEXP010000417">
    <property type="protein sequence ID" value="MBE9070357.1"/>
    <property type="molecule type" value="Genomic_DNA"/>
</dbReference>
<dbReference type="AlphaFoldDB" id="A0A929FCS4"/>
<name>A0A929FCS4_LEPEC</name>
<sequence>MGFIPWWKNEKKTLEPSESQLDLLGDSQELSPQRKRVDGAIVFRRFTKTIKDNGGGPESYEKVIQAETQELFDCNVRELYEQTGGKIRDRSSLPQPAQEAYMVNESLSANELERMHGTIGGEDQDEVDERIKAVVQEQAKQTRKWLPW</sequence>
<evidence type="ECO:0000313" key="1">
    <source>
        <dbReference type="EMBL" id="MBE9070357.1"/>
    </source>
</evidence>
<evidence type="ECO:0000313" key="2">
    <source>
        <dbReference type="Proteomes" id="UP000615026"/>
    </source>
</evidence>
<comment type="caution">
    <text evidence="1">The sequence shown here is derived from an EMBL/GenBank/DDBJ whole genome shotgun (WGS) entry which is preliminary data.</text>
</comment>
<keyword evidence="2" id="KW-1185">Reference proteome</keyword>
<dbReference type="Proteomes" id="UP000615026">
    <property type="component" value="Unassembled WGS sequence"/>
</dbReference>
<reference evidence="1" key="1">
    <citation type="submission" date="2020-10" db="EMBL/GenBank/DDBJ databases">
        <authorList>
            <person name="Castelo-Branco R."/>
            <person name="Eusebio N."/>
            <person name="Adriana R."/>
            <person name="Vieira A."/>
            <person name="Brugerolle De Fraissinette N."/>
            <person name="Rezende De Castro R."/>
            <person name="Schneider M.P."/>
            <person name="Vasconcelos V."/>
            <person name="Leao P.N."/>
        </authorList>
    </citation>
    <scope>NUCLEOTIDE SEQUENCE</scope>
    <source>
        <strain evidence="1">LEGE 11479</strain>
    </source>
</reference>
<gene>
    <name evidence="1" type="ORF">IQ260_27310</name>
</gene>
<protein>
    <submittedName>
        <fullName evidence="1">Uncharacterized protein</fullName>
    </submittedName>
</protein>
<organism evidence="1 2">
    <name type="scientific">Leptolyngbya cf. ectocarpi LEGE 11479</name>
    <dbReference type="NCBI Taxonomy" id="1828722"/>
    <lineage>
        <taxon>Bacteria</taxon>
        <taxon>Bacillati</taxon>
        <taxon>Cyanobacteriota</taxon>
        <taxon>Cyanophyceae</taxon>
        <taxon>Leptolyngbyales</taxon>
        <taxon>Leptolyngbyaceae</taxon>
        <taxon>Leptolyngbya group</taxon>
        <taxon>Leptolyngbya</taxon>
    </lineage>
</organism>